<protein>
    <submittedName>
        <fullName evidence="1">Uncharacterized protein</fullName>
    </submittedName>
</protein>
<sequence length="152" mass="17806">MKKEDFKINLKRALNGLIDFTQEMVINQLPYDYKFIIKTNCSYDGNKLEDDEEIYPDDKIDESSSINPATETTVIEYLWRNNKVPEWINVQVYSCDDSFTYILLECCGRFLASLYHKNGPFRGLGPSIPYRYIDPITDKLIKKIDLNEIKKS</sequence>
<evidence type="ECO:0000313" key="2">
    <source>
        <dbReference type="Proteomes" id="UP001152749"/>
    </source>
</evidence>
<dbReference type="KEGG" id="fcs:TRV642_1612"/>
<reference evidence="1" key="1">
    <citation type="submission" date="2022-09" db="EMBL/GenBank/DDBJ databases">
        <authorList>
            <person name="Duchaud E."/>
        </authorList>
    </citation>
    <scope>NUCLEOTIDE SEQUENCE</scope>
    <source>
        <strain evidence="1">TRV642</strain>
    </source>
</reference>
<dbReference type="EMBL" id="OX336425">
    <property type="protein sequence ID" value="CAI2766560.1"/>
    <property type="molecule type" value="Genomic_DNA"/>
</dbReference>
<dbReference type="AlphaFoldDB" id="A0A9W4X9E4"/>
<dbReference type="Proteomes" id="UP001152749">
    <property type="component" value="Chromosome"/>
</dbReference>
<evidence type="ECO:0000313" key="1">
    <source>
        <dbReference type="EMBL" id="CAI2766560.1"/>
    </source>
</evidence>
<proteinExistence type="predicted"/>
<accession>A0A9W4X9E4</accession>
<organism evidence="1 2">
    <name type="scientific">Flavobacterium collinsii</name>
    <dbReference type="NCBI Taxonomy" id="1114861"/>
    <lineage>
        <taxon>Bacteria</taxon>
        <taxon>Pseudomonadati</taxon>
        <taxon>Bacteroidota</taxon>
        <taxon>Flavobacteriia</taxon>
        <taxon>Flavobacteriales</taxon>
        <taxon>Flavobacteriaceae</taxon>
        <taxon>Flavobacterium</taxon>
    </lineage>
</organism>
<dbReference type="RefSeq" id="WP_263362652.1">
    <property type="nucleotide sequence ID" value="NZ_OX336425.1"/>
</dbReference>
<gene>
    <name evidence="1" type="ORF">TRV642_1612</name>
</gene>
<name>A0A9W4X9E4_9FLAO</name>